<gene>
    <name evidence="2" type="ORF">FISHEDRAFT_35768</name>
</gene>
<dbReference type="Proteomes" id="UP000054144">
    <property type="component" value="Unassembled WGS sequence"/>
</dbReference>
<accession>A0A0D7AKG6</accession>
<organism evidence="2 3">
    <name type="scientific">Fistulina hepatica ATCC 64428</name>
    <dbReference type="NCBI Taxonomy" id="1128425"/>
    <lineage>
        <taxon>Eukaryota</taxon>
        <taxon>Fungi</taxon>
        <taxon>Dikarya</taxon>
        <taxon>Basidiomycota</taxon>
        <taxon>Agaricomycotina</taxon>
        <taxon>Agaricomycetes</taxon>
        <taxon>Agaricomycetidae</taxon>
        <taxon>Agaricales</taxon>
        <taxon>Fistulinaceae</taxon>
        <taxon>Fistulina</taxon>
    </lineage>
</organism>
<evidence type="ECO:0000256" key="1">
    <source>
        <dbReference type="SAM" id="MobiDB-lite"/>
    </source>
</evidence>
<feature type="region of interest" description="Disordered" evidence="1">
    <location>
        <begin position="209"/>
        <end position="260"/>
    </location>
</feature>
<dbReference type="EMBL" id="KN881645">
    <property type="protein sequence ID" value="KIY52234.1"/>
    <property type="molecule type" value="Genomic_DNA"/>
</dbReference>
<proteinExistence type="predicted"/>
<dbReference type="OrthoDB" id="3269297at2759"/>
<protein>
    <submittedName>
        <fullName evidence="2">Uncharacterized protein</fullName>
    </submittedName>
</protein>
<dbReference type="AlphaFoldDB" id="A0A0D7AKG6"/>
<name>A0A0D7AKG6_9AGAR</name>
<keyword evidence="3" id="KW-1185">Reference proteome</keyword>
<feature type="compositionally biased region" description="Basic residues" evidence="1">
    <location>
        <begin position="210"/>
        <end position="226"/>
    </location>
</feature>
<feature type="compositionally biased region" description="Acidic residues" evidence="1">
    <location>
        <begin position="234"/>
        <end position="260"/>
    </location>
</feature>
<evidence type="ECO:0000313" key="3">
    <source>
        <dbReference type="Proteomes" id="UP000054144"/>
    </source>
</evidence>
<reference evidence="2 3" key="1">
    <citation type="journal article" date="2015" name="Fungal Genet. Biol.">
        <title>Evolution of novel wood decay mechanisms in Agaricales revealed by the genome sequences of Fistulina hepatica and Cylindrobasidium torrendii.</title>
        <authorList>
            <person name="Floudas D."/>
            <person name="Held B.W."/>
            <person name="Riley R."/>
            <person name="Nagy L.G."/>
            <person name="Koehler G."/>
            <person name="Ransdell A.S."/>
            <person name="Younus H."/>
            <person name="Chow J."/>
            <person name="Chiniquy J."/>
            <person name="Lipzen A."/>
            <person name="Tritt A."/>
            <person name="Sun H."/>
            <person name="Haridas S."/>
            <person name="LaButti K."/>
            <person name="Ohm R.A."/>
            <person name="Kues U."/>
            <person name="Blanchette R.A."/>
            <person name="Grigoriev I.V."/>
            <person name="Minto R.E."/>
            <person name="Hibbett D.S."/>
        </authorList>
    </citation>
    <scope>NUCLEOTIDE SEQUENCE [LARGE SCALE GENOMIC DNA]</scope>
    <source>
        <strain evidence="2 3">ATCC 64428</strain>
    </source>
</reference>
<evidence type="ECO:0000313" key="2">
    <source>
        <dbReference type="EMBL" id="KIY52234.1"/>
    </source>
</evidence>
<sequence length="260" mass="29270">DPSLFTPNKHLRTMYASLSRTSGPFLISSNIKLTSAMPIAHPVIDHIPDSLPMPDWSLLDGRDEAKMSSSEMHETVASLRTSLQHARVQQNARNMLIEGLNAQLIIQDLHLRKMNQALFNKEEGKKKDKRHTLNHLGTAVTSDQFFHALEQYNAQQEAAEAKRSQKTDAKKTRKAQQAALNVQWQTMKQDHRAAVEVWQRECNALAARGVAKKHYPAKPKIGKKPRLPPLAAEEATDEAEDDDDEGEDAEQDDLIIDNEN</sequence>
<feature type="non-terminal residue" evidence="2">
    <location>
        <position position="1"/>
    </location>
</feature>